<dbReference type="PATRIC" id="fig|1365251.3.peg.839"/>
<dbReference type="RefSeq" id="WP_063360503.1">
    <property type="nucleotide sequence ID" value="NZ_AUXZ01000057.1"/>
</dbReference>
<reference evidence="2 3" key="1">
    <citation type="submission" date="2013-07" db="EMBL/GenBank/DDBJ databases">
        <title>Comparative Genomic and Metabolomic Analysis of Twelve Strains of Pseudoalteromonas luteoviolacea.</title>
        <authorList>
            <person name="Vynne N.G."/>
            <person name="Mansson M."/>
            <person name="Gram L."/>
        </authorList>
    </citation>
    <scope>NUCLEOTIDE SEQUENCE [LARGE SCALE GENOMIC DNA]</scope>
    <source>
        <strain evidence="2 3">H33</strain>
    </source>
</reference>
<evidence type="ECO:0000313" key="2">
    <source>
        <dbReference type="EMBL" id="KZN53021.1"/>
    </source>
</evidence>
<feature type="region of interest" description="Disordered" evidence="1">
    <location>
        <begin position="14"/>
        <end position="43"/>
    </location>
</feature>
<accession>A0A167FV28</accession>
<proteinExistence type="predicted"/>
<comment type="caution">
    <text evidence="2">The sequence shown here is derived from an EMBL/GenBank/DDBJ whole genome shotgun (WGS) entry which is preliminary data.</text>
</comment>
<dbReference type="EMBL" id="AUXZ01000057">
    <property type="protein sequence ID" value="KZN53021.1"/>
    <property type="molecule type" value="Genomic_DNA"/>
</dbReference>
<organism evidence="2 3">
    <name type="scientific">Pseudoalteromonas luteoviolacea H33</name>
    <dbReference type="NCBI Taxonomy" id="1365251"/>
    <lineage>
        <taxon>Bacteria</taxon>
        <taxon>Pseudomonadati</taxon>
        <taxon>Pseudomonadota</taxon>
        <taxon>Gammaproteobacteria</taxon>
        <taxon>Alteromonadales</taxon>
        <taxon>Pseudoalteromonadaceae</taxon>
        <taxon>Pseudoalteromonas</taxon>
    </lineage>
</organism>
<name>A0A167FV28_9GAMM</name>
<evidence type="ECO:0000313" key="3">
    <source>
        <dbReference type="Proteomes" id="UP000076503"/>
    </source>
</evidence>
<dbReference type="AlphaFoldDB" id="A0A167FV28"/>
<evidence type="ECO:0000256" key="1">
    <source>
        <dbReference type="SAM" id="MobiDB-lite"/>
    </source>
</evidence>
<dbReference type="Proteomes" id="UP000076503">
    <property type="component" value="Unassembled WGS sequence"/>
</dbReference>
<gene>
    <name evidence="2" type="ORF">N476_09555</name>
</gene>
<sequence>MKFKLNKKNIKNLSKASSLNQNLTPKIGGGHGKRLAQNNAGNRVPQHSDLFETCVFTDFC</sequence>
<protein>
    <submittedName>
        <fullName evidence="2">Uncharacterized protein</fullName>
    </submittedName>
</protein>